<proteinExistence type="predicted"/>
<evidence type="ECO:0000256" key="1">
    <source>
        <dbReference type="SAM" id="MobiDB-lite"/>
    </source>
</evidence>
<dbReference type="Pfam" id="PF13878">
    <property type="entry name" value="zf-C2H2_3"/>
    <property type="match status" value="1"/>
</dbReference>
<feature type="region of interest" description="Disordered" evidence="1">
    <location>
        <begin position="1"/>
        <end position="142"/>
    </location>
</feature>
<dbReference type="InterPro" id="IPR028005">
    <property type="entry name" value="AcTrfase_ESCO_Znf_dom"/>
</dbReference>
<evidence type="ECO:0000313" key="4">
    <source>
        <dbReference type="Proteomes" id="UP001600064"/>
    </source>
</evidence>
<evidence type="ECO:0000313" key="3">
    <source>
        <dbReference type="EMBL" id="KAL2268300.1"/>
    </source>
</evidence>
<feature type="compositionally biased region" description="Basic residues" evidence="1">
    <location>
        <begin position="120"/>
        <end position="129"/>
    </location>
</feature>
<feature type="domain" description="N-acetyltransferase ESCO zinc-finger" evidence="2">
    <location>
        <begin position="223"/>
        <end position="262"/>
    </location>
</feature>
<feature type="region of interest" description="Disordered" evidence="1">
    <location>
        <begin position="200"/>
        <end position="220"/>
    </location>
</feature>
<organism evidence="3 4">
    <name type="scientific">Remersonia thermophila</name>
    <dbReference type="NCBI Taxonomy" id="72144"/>
    <lineage>
        <taxon>Eukaryota</taxon>
        <taxon>Fungi</taxon>
        <taxon>Dikarya</taxon>
        <taxon>Ascomycota</taxon>
        <taxon>Pezizomycotina</taxon>
        <taxon>Sordariomycetes</taxon>
        <taxon>Sordariomycetidae</taxon>
        <taxon>Sordariales</taxon>
        <taxon>Sordariales incertae sedis</taxon>
        <taxon>Remersonia</taxon>
    </lineage>
</organism>
<dbReference type="EMBL" id="JAZGUE010000003">
    <property type="protein sequence ID" value="KAL2268300.1"/>
    <property type="molecule type" value="Genomic_DNA"/>
</dbReference>
<accession>A0ABR4DDA4</accession>
<reference evidence="3 4" key="1">
    <citation type="journal article" date="2024" name="Commun. Biol.">
        <title>Comparative genomic analysis of thermophilic fungi reveals convergent evolutionary adaptations and gene losses.</title>
        <authorList>
            <person name="Steindorff A.S."/>
            <person name="Aguilar-Pontes M.V."/>
            <person name="Robinson A.J."/>
            <person name="Andreopoulos B."/>
            <person name="LaButti K."/>
            <person name="Kuo A."/>
            <person name="Mondo S."/>
            <person name="Riley R."/>
            <person name="Otillar R."/>
            <person name="Haridas S."/>
            <person name="Lipzen A."/>
            <person name="Grimwood J."/>
            <person name="Schmutz J."/>
            <person name="Clum A."/>
            <person name="Reid I.D."/>
            <person name="Moisan M.C."/>
            <person name="Butler G."/>
            <person name="Nguyen T.T.M."/>
            <person name="Dewar K."/>
            <person name="Conant G."/>
            <person name="Drula E."/>
            <person name="Henrissat B."/>
            <person name="Hansel C."/>
            <person name="Singer S."/>
            <person name="Hutchinson M.I."/>
            <person name="de Vries R.P."/>
            <person name="Natvig D.O."/>
            <person name="Powell A.J."/>
            <person name="Tsang A."/>
            <person name="Grigoriev I.V."/>
        </authorList>
    </citation>
    <scope>NUCLEOTIDE SEQUENCE [LARGE SCALE GENOMIC DNA]</scope>
    <source>
        <strain evidence="3 4">ATCC 22073</strain>
    </source>
</reference>
<keyword evidence="4" id="KW-1185">Reference proteome</keyword>
<protein>
    <recommendedName>
        <fullName evidence="2">N-acetyltransferase ESCO zinc-finger domain-containing protein</fullName>
    </recommendedName>
</protein>
<dbReference type="Proteomes" id="UP001600064">
    <property type="component" value="Unassembled WGS sequence"/>
</dbReference>
<feature type="region of interest" description="Disordered" evidence="1">
    <location>
        <begin position="253"/>
        <end position="272"/>
    </location>
</feature>
<gene>
    <name evidence="3" type="ORF">VTJ83DRAFT_3146</name>
</gene>
<comment type="caution">
    <text evidence="3">The sequence shown here is derived from an EMBL/GenBank/DDBJ whole genome shotgun (WGS) entry which is preliminary data.</text>
</comment>
<feature type="compositionally biased region" description="Polar residues" evidence="1">
    <location>
        <begin position="49"/>
        <end position="74"/>
    </location>
</feature>
<name>A0ABR4DDA4_9PEZI</name>
<dbReference type="RefSeq" id="XP_070867024.1">
    <property type="nucleotide sequence ID" value="XM_071009492.1"/>
</dbReference>
<sequence length="272" mass="29535">MAGNESPISKGAPLVFSVASQSQERKRNVRTYGKRSASSKTPRHDTSEVGDQSPATPESHQDTPPSHLSTATQEQDLKPNRGSILAYFKPCPPSYGRTPAGSSDSMDTPSTPPESPTRSPRPKKRRRLTTKPGTLEPTPLIDANIDSSNALTLGIELTGANLQEEVCPSRDGGCIVGQPTGHAAQPTVPALREVPVNTLDPTDQITARGPKRRSKTSAKDMTQTTLNLSIHKDTCFTICAVCDILYNPLNEKDRKEHNRRHAAAVRNKRKET</sequence>
<evidence type="ECO:0000259" key="2">
    <source>
        <dbReference type="Pfam" id="PF13878"/>
    </source>
</evidence>
<dbReference type="GeneID" id="98124136"/>
<feature type="compositionally biased region" description="Basic residues" evidence="1">
    <location>
        <begin position="257"/>
        <end position="272"/>
    </location>
</feature>